<sequence>MTHLFLNTDLALEDNTDNKYIYSVRRTGKASTLLSLSYFEPQTVQRVYNELFLLLINPALDECFRNPKTGRLKEHFVFIVDNGPSEAPSSPLVRMWLARIARVLKLKSVTQKSFAEYHSKRNPVERVHAVHNRALSNEVFSSKGIHKHFEIGDEYHLENMEHMAKEVEQCLATTQYGGKSCVVQRGLGKQDNFVFDDELQLVTFLGKNECQKNLDDNLYKPIQNDLWKEITMLWDLDENMTGSYRNDYQILQNAFHEEADPGEIHYLPLEKMEKLDTDVVDETPGAFLPSKILELVIKVFRHGLDQVLSSLCVLCWCSEEEIKRFEDEFRNKLDTSFTKEKERAYWSQDDLYKKNDKAKLQSLCKKNGISSDGIKHECVKRLVKKLNRNPPPVLEKYDGKLFSLPNYVTEIAKFSVYKLREILRFHNILDCGTKDELAIRVGTLRAGRTHLVFQNEIHAIQDIINATKTLIRRQKEHHLTDPVVIHRIRKFLTPTTASLNMIRPRDSASASAKQNGKRLEVPEEVTLETLDEVFRPIEDELLVYIGVDSVENAPEIVAGLLDAIRTVGVRILARWSKEEIGDSGWKTGWYVGSVLKHNKERDTIEVEFDTEANVIYTYKVDEDVKANKIRLAQSTKRSIQDYEEVCQVGVVVEVMLEEDELEDTDWTSGWYTAEVQAVDYDDGEVDLFFLDKLDFVYNIPVLPNLITGKLRLKEKLF</sequence>
<dbReference type="AlphaFoldDB" id="A0A7D9I874"/>
<dbReference type="SMART" id="SM00513">
    <property type="entry name" value="SAP"/>
    <property type="match status" value="2"/>
</dbReference>
<dbReference type="EMBL" id="CACRXK020004119">
    <property type="protein sequence ID" value="CAB4001561.1"/>
    <property type="molecule type" value="Genomic_DNA"/>
</dbReference>
<dbReference type="InterPro" id="IPR003034">
    <property type="entry name" value="SAP_dom"/>
</dbReference>
<dbReference type="Proteomes" id="UP001152795">
    <property type="component" value="Unassembled WGS sequence"/>
</dbReference>
<evidence type="ECO:0000313" key="1">
    <source>
        <dbReference type="EMBL" id="CAB4001561.1"/>
    </source>
</evidence>
<proteinExistence type="predicted"/>
<organism evidence="1 2">
    <name type="scientific">Paramuricea clavata</name>
    <name type="common">Red gorgonian</name>
    <name type="synonym">Violescent sea-whip</name>
    <dbReference type="NCBI Taxonomy" id="317549"/>
    <lineage>
        <taxon>Eukaryota</taxon>
        <taxon>Metazoa</taxon>
        <taxon>Cnidaria</taxon>
        <taxon>Anthozoa</taxon>
        <taxon>Octocorallia</taxon>
        <taxon>Malacalcyonacea</taxon>
        <taxon>Plexauridae</taxon>
        <taxon>Paramuricea</taxon>
    </lineage>
</organism>
<gene>
    <name evidence="1" type="ORF">PACLA_8A072251</name>
</gene>
<name>A0A7D9I874_PARCT</name>
<evidence type="ECO:0000313" key="2">
    <source>
        <dbReference type="Proteomes" id="UP001152795"/>
    </source>
</evidence>
<keyword evidence="2" id="KW-1185">Reference proteome</keyword>
<protein>
    <submittedName>
        <fullName evidence="1">Uncharacterized protein</fullName>
    </submittedName>
</protein>
<accession>A0A7D9I874</accession>
<dbReference type="OrthoDB" id="5988483at2759"/>
<reference evidence="1" key="1">
    <citation type="submission" date="2020-04" db="EMBL/GenBank/DDBJ databases">
        <authorList>
            <person name="Alioto T."/>
            <person name="Alioto T."/>
            <person name="Gomez Garrido J."/>
        </authorList>
    </citation>
    <scope>NUCLEOTIDE SEQUENCE</scope>
    <source>
        <strain evidence="1">A484AB</strain>
    </source>
</reference>
<comment type="caution">
    <text evidence="1">The sequence shown here is derived from an EMBL/GenBank/DDBJ whole genome shotgun (WGS) entry which is preliminary data.</text>
</comment>